<reference evidence="1 2" key="1">
    <citation type="submission" date="2018-10" db="EMBL/GenBank/DDBJ databases">
        <authorList>
            <consortium name="Pathogen Informatics"/>
        </authorList>
    </citation>
    <scope>NUCLEOTIDE SEQUENCE [LARGE SCALE GENOMIC DNA]</scope>
</reference>
<name>A0A0R3UBD7_MESCO</name>
<organism evidence="1 2">
    <name type="scientific">Mesocestoides corti</name>
    <name type="common">Flatworm</name>
    <dbReference type="NCBI Taxonomy" id="53468"/>
    <lineage>
        <taxon>Eukaryota</taxon>
        <taxon>Metazoa</taxon>
        <taxon>Spiralia</taxon>
        <taxon>Lophotrochozoa</taxon>
        <taxon>Platyhelminthes</taxon>
        <taxon>Cestoda</taxon>
        <taxon>Eucestoda</taxon>
        <taxon>Cyclophyllidea</taxon>
        <taxon>Mesocestoididae</taxon>
        <taxon>Mesocestoides</taxon>
    </lineage>
</organism>
<protein>
    <submittedName>
        <fullName evidence="1">Uncharacterized protein</fullName>
    </submittedName>
</protein>
<accession>A0A0R3UBD7</accession>
<dbReference type="AlphaFoldDB" id="A0A0R3UBD7"/>
<gene>
    <name evidence="1" type="ORF">MCOS_LOCUS4236</name>
</gene>
<keyword evidence="2" id="KW-1185">Reference proteome</keyword>
<evidence type="ECO:0000313" key="2">
    <source>
        <dbReference type="Proteomes" id="UP000267029"/>
    </source>
</evidence>
<dbReference type="EMBL" id="UXSR01001412">
    <property type="protein sequence ID" value="VDD78233.1"/>
    <property type="molecule type" value="Genomic_DNA"/>
</dbReference>
<sequence length="101" mass="11351">MRCVESTSALVDVAIPHLLDVPSKALERLTLRPVHPCNYQLASGDVDAPPPLFNRFANWRSCQVFPTLTMRKYIPLTVHQIVMTTRLCWEALPLETAHAVA</sequence>
<dbReference type="Proteomes" id="UP000267029">
    <property type="component" value="Unassembled WGS sequence"/>
</dbReference>
<proteinExistence type="predicted"/>
<evidence type="ECO:0000313" key="1">
    <source>
        <dbReference type="EMBL" id="VDD78233.1"/>
    </source>
</evidence>